<feature type="transmembrane region" description="Helical" evidence="7">
    <location>
        <begin position="444"/>
        <end position="465"/>
    </location>
</feature>
<evidence type="ECO:0000256" key="3">
    <source>
        <dbReference type="ARBA" id="ARBA00022692"/>
    </source>
</evidence>
<name>A0ABT7SHF5_9CELL</name>
<feature type="transmembrane region" description="Helical" evidence="7">
    <location>
        <begin position="399"/>
        <end position="423"/>
    </location>
</feature>
<dbReference type="Proteomes" id="UP001529338">
    <property type="component" value="Unassembled WGS sequence"/>
</dbReference>
<feature type="transmembrane region" description="Helical" evidence="7">
    <location>
        <begin position="18"/>
        <end position="40"/>
    </location>
</feature>
<feature type="transmembrane region" description="Helical" evidence="7">
    <location>
        <begin position="352"/>
        <end position="379"/>
    </location>
</feature>
<dbReference type="InterPro" id="IPR050250">
    <property type="entry name" value="Macrolide_Exporter_MacB"/>
</dbReference>
<sequence>MGWTWQVLWRRSGAQRGLLFPVLAVAVVGAALLGTFQLLLVTSENRAVDVALEREPAQTREVDSRIALVDPTLGRQAIAHASAAFDQTIGSVPADRSTWYASAMYTVDGTSDPIAPYVYAASYPPLAANSRVVTGAFPTTAEDSHGRIQVAVPTAAAKAYGWRVGSVLHVAQASTNRDRLFVVTGTYDLRGAKQLWTRDVLGGATHTSGYPVIGSGGRLMTQAWGPLVVAPAAFTAGQVTLNEAHFVAQPHVGGLTPGELSAFRARLGDASGVLAAATKDDLLGGFVRSDLPAAIDSAAADLQVTRVGLVIVELMLVAVAVTVLLLAARLLAERRAAEQTLMASRGASGRQILGLAVLESFVVAALTTLAAPFLASWAYRAITSSGPMTAAGLHDDPGLPLSLWLACGVAALVLAAVLLGPVLRRRGSVVDAEQQLIRQDSRGGVARTGADLALVVLAAVALRQLQQYRSPVLSGVGGFGSVDPVLVLAPALVLLAGAVIALRVMPLLARVGERVAARSRALVGSLAAWEVGRRPGPAAGAVLLLTLVVGVGSFAQTFLATWRASQQDQADLAVGTDLRVVSELDTPLEAGDVLQDLSRVRLASPVVDRTVTVGSSSESQVASTTLLGVDTTHADDLLRGRVGGGWGARTAALHPTAHLQGAPVPGAPTALALDLRSDVTPKLAGVLYSSLVVQDRLGARTTFDLPAVPADGGQRDVVVRLPVAVRGLQIVGLRAYIAPAAEDTDVLEATAGNVALNVSLGNVRAITADAADLAGHDGSSLADVDPADITPVPLTDVRWTALGHETEGSAPSLVSLETQDGAIRVNDQIEPFQVAAGGQGFVAVAATDTPSGFHGVPALATPGVLTDLGAAVDDELTVDLGGAPVRLTIVGTVPYLPGDPHSNGLLVDSTSLARQALIGSSVDPLVDEWWLQVPDADAARAATAIKDHHVGRVSSRAETRADATDGPLHTGIQAALWIVTLAALALAVAGFAMSTTVAVRTRRLELARLQAVGVPRGGLVRSVLLEYAMLGVLGLVAGLVLGTFLGARVAPLVTVSSAGRPPVPGVVIHWALPAQATLLGLLVVLVAVVIAVTTNAALRRASGELLRLGDER</sequence>
<dbReference type="PANTHER" id="PTHR30572:SF4">
    <property type="entry name" value="ABC TRANSPORTER PERMEASE YTRF"/>
    <property type="match status" value="1"/>
</dbReference>
<organism evidence="9 10">
    <name type="scientific">Cellulomonas alba</name>
    <dbReference type="NCBI Taxonomy" id="3053467"/>
    <lineage>
        <taxon>Bacteria</taxon>
        <taxon>Bacillati</taxon>
        <taxon>Actinomycetota</taxon>
        <taxon>Actinomycetes</taxon>
        <taxon>Micrococcales</taxon>
        <taxon>Cellulomonadaceae</taxon>
        <taxon>Cellulomonas</taxon>
    </lineage>
</organism>
<feature type="transmembrane region" description="Helical" evidence="7">
    <location>
        <begin position="307"/>
        <end position="331"/>
    </location>
</feature>
<accession>A0ABT7SHF5</accession>
<comment type="caution">
    <text evidence="9">The sequence shown here is derived from an EMBL/GenBank/DDBJ whole genome shotgun (WGS) entry which is preliminary data.</text>
</comment>
<feature type="transmembrane region" description="Helical" evidence="7">
    <location>
        <begin position="485"/>
        <end position="504"/>
    </location>
</feature>
<feature type="domain" description="ABC3 transporter permease C-terminal" evidence="8">
    <location>
        <begin position="978"/>
        <end position="1092"/>
    </location>
</feature>
<gene>
    <name evidence="9" type="ORF">QRT04_11875</name>
</gene>
<comment type="similarity">
    <text evidence="6">Belongs to the ABC-4 integral membrane protein family.</text>
</comment>
<keyword evidence="3 7" id="KW-0812">Transmembrane</keyword>
<evidence type="ECO:0000256" key="2">
    <source>
        <dbReference type="ARBA" id="ARBA00022475"/>
    </source>
</evidence>
<feature type="transmembrane region" description="Helical" evidence="7">
    <location>
        <begin position="542"/>
        <end position="562"/>
    </location>
</feature>
<evidence type="ECO:0000313" key="9">
    <source>
        <dbReference type="EMBL" id="MDM7855627.1"/>
    </source>
</evidence>
<evidence type="ECO:0000256" key="6">
    <source>
        <dbReference type="ARBA" id="ARBA00038076"/>
    </source>
</evidence>
<keyword evidence="10" id="KW-1185">Reference proteome</keyword>
<protein>
    <submittedName>
        <fullName evidence="9">ABC transporter permease</fullName>
    </submittedName>
</protein>
<keyword evidence="4 7" id="KW-1133">Transmembrane helix</keyword>
<proteinExistence type="inferred from homology"/>
<dbReference type="Pfam" id="PF02687">
    <property type="entry name" value="FtsX"/>
    <property type="match status" value="1"/>
</dbReference>
<evidence type="ECO:0000256" key="1">
    <source>
        <dbReference type="ARBA" id="ARBA00004651"/>
    </source>
</evidence>
<feature type="transmembrane region" description="Helical" evidence="7">
    <location>
        <begin position="974"/>
        <end position="999"/>
    </location>
</feature>
<evidence type="ECO:0000256" key="4">
    <source>
        <dbReference type="ARBA" id="ARBA00022989"/>
    </source>
</evidence>
<evidence type="ECO:0000313" key="10">
    <source>
        <dbReference type="Proteomes" id="UP001529338"/>
    </source>
</evidence>
<dbReference type="EMBL" id="JAUCGQ010000001">
    <property type="protein sequence ID" value="MDM7855627.1"/>
    <property type="molecule type" value="Genomic_DNA"/>
</dbReference>
<comment type="subcellular location">
    <subcellularLocation>
        <location evidence="1">Cell membrane</location>
        <topology evidence="1">Multi-pass membrane protein</topology>
    </subcellularLocation>
</comment>
<evidence type="ECO:0000259" key="8">
    <source>
        <dbReference type="Pfam" id="PF02687"/>
    </source>
</evidence>
<dbReference type="RefSeq" id="WP_289455488.1">
    <property type="nucleotide sequence ID" value="NZ_JAUCGQ010000001.1"/>
</dbReference>
<keyword evidence="2" id="KW-1003">Cell membrane</keyword>
<feature type="transmembrane region" description="Helical" evidence="7">
    <location>
        <begin position="1067"/>
        <end position="1092"/>
    </location>
</feature>
<reference evidence="9 10" key="1">
    <citation type="submission" date="2023-06" db="EMBL/GenBank/DDBJ databases">
        <title>Cellulomonas sp. MW4 Whole genome sequence.</title>
        <authorList>
            <person name="Park S."/>
        </authorList>
    </citation>
    <scope>NUCLEOTIDE SEQUENCE [LARGE SCALE GENOMIC DNA]</scope>
    <source>
        <strain evidence="9 10">MW4</strain>
    </source>
</reference>
<feature type="transmembrane region" description="Helical" evidence="7">
    <location>
        <begin position="1024"/>
        <end position="1047"/>
    </location>
</feature>
<keyword evidence="5 7" id="KW-0472">Membrane</keyword>
<evidence type="ECO:0000256" key="5">
    <source>
        <dbReference type="ARBA" id="ARBA00023136"/>
    </source>
</evidence>
<evidence type="ECO:0000256" key="7">
    <source>
        <dbReference type="SAM" id="Phobius"/>
    </source>
</evidence>
<dbReference type="InterPro" id="IPR003838">
    <property type="entry name" value="ABC3_permease_C"/>
</dbReference>
<dbReference type="PANTHER" id="PTHR30572">
    <property type="entry name" value="MEMBRANE COMPONENT OF TRANSPORTER-RELATED"/>
    <property type="match status" value="1"/>
</dbReference>